<comment type="caution">
    <text evidence="1">The sequence shown here is derived from an EMBL/GenBank/DDBJ whole genome shotgun (WGS) entry which is preliminary data.</text>
</comment>
<reference evidence="1 2" key="1">
    <citation type="submission" date="2022-11" db="EMBL/GenBank/DDBJ databases">
        <title>Viruses from the air-sea interface of a natural surface slick.</title>
        <authorList>
            <person name="Rahlff J."/>
            <person name="Holmfeldt K."/>
        </authorList>
    </citation>
    <scope>NUCLEOTIDE SEQUENCE [LARGE SCALE GENOMIC DNA]</scope>
    <source>
        <strain evidence="1 2">SMS4</strain>
    </source>
</reference>
<evidence type="ECO:0008006" key="3">
    <source>
        <dbReference type="Google" id="ProtNLM"/>
    </source>
</evidence>
<gene>
    <name evidence="1" type="ORF">ORJ04_00060</name>
</gene>
<organism evidence="1 2">
    <name type="scientific">Rheinheimera baltica</name>
    <dbReference type="NCBI Taxonomy" id="67576"/>
    <lineage>
        <taxon>Bacteria</taxon>
        <taxon>Pseudomonadati</taxon>
        <taxon>Pseudomonadota</taxon>
        <taxon>Gammaproteobacteria</taxon>
        <taxon>Chromatiales</taxon>
        <taxon>Chromatiaceae</taxon>
        <taxon>Rheinheimera</taxon>
    </lineage>
</organism>
<keyword evidence="2" id="KW-1185">Reference proteome</keyword>
<dbReference type="EMBL" id="JAPJDZ010000001">
    <property type="protein sequence ID" value="MDP5134343.1"/>
    <property type="molecule type" value="Genomic_DNA"/>
</dbReference>
<protein>
    <recommendedName>
        <fullName evidence="3">DUF3806 domain-containing protein</fullName>
    </recommendedName>
</protein>
<sequence>MQQHEISTLMLDASNDAIRFAKEHQVELDKSLTSLLLVDQLLAELHSHEQAAPHSAEIMFTLCNIFGAYIGQVFIAHVGGQWQYNQTDKKAPFVFVQFNDKEFPFASVCYHKITQDNTISLANYMKQAMANAMQ</sequence>
<dbReference type="RefSeq" id="WP_305972931.1">
    <property type="nucleotide sequence ID" value="NZ_JAPJDZ010000001.1"/>
</dbReference>
<proteinExistence type="predicted"/>
<name>A0ABT9HTK7_9GAMM</name>
<accession>A0ABT9HTK7</accession>
<evidence type="ECO:0000313" key="2">
    <source>
        <dbReference type="Proteomes" id="UP001231109"/>
    </source>
</evidence>
<evidence type="ECO:0000313" key="1">
    <source>
        <dbReference type="EMBL" id="MDP5134343.1"/>
    </source>
</evidence>
<dbReference type="Proteomes" id="UP001231109">
    <property type="component" value="Unassembled WGS sequence"/>
</dbReference>